<dbReference type="AlphaFoldDB" id="A0A4Y7JUY9"/>
<evidence type="ECO:0000313" key="3">
    <source>
        <dbReference type="Proteomes" id="UP000316621"/>
    </source>
</evidence>
<evidence type="ECO:0000256" key="1">
    <source>
        <dbReference type="SAM" id="MobiDB-lite"/>
    </source>
</evidence>
<reference evidence="2 3" key="1">
    <citation type="journal article" date="2018" name="Science">
        <title>The opium poppy genome and morphinan production.</title>
        <authorList>
            <person name="Guo L."/>
            <person name="Winzer T."/>
            <person name="Yang X."/>
            <person name="Li Y."/>
            <person name="Ning Z."/>
            <person name="He Z."/>
            <person name="Teodor R."/>
            <person name="Lu Y."/>
            <person name="Bowser T.A."/>
            <person name="Graham I.A."/>
            <person name="Ye K."/>
        </authorList>
    </citation>
    <scope>NUCLEOTIDE SEQUENCE [LARGE SCALE GENOMIC DNA]</scope>
    <source>
        <strain evidence="3">cv. HN1</strain>
        <tissue evidence="2">Leaves</tissue>
    </source>
</reference>
<evidence type="ECO:0000313" key="2">
    <source>
        <dbReference type="EMBL" id="RZC64883.1"/>
    </source>
</evidence>
<dbReference type="Proteomes" id="UP000316621">
    <property type="component" value="Chromosome 6"/>
</dbReference>
<organism evidence="2 3">
    <name type="scientific">Papaver somniferum</name>
    <name type="common">Opium poppy</name>
    <dbReference type="NCBI Taxonomy" id="3469"/>
    <lineage>
        <taxon>Eukaryota</taxon>
        <taxon>Viridiplantae</taxon>
        <taxon>Streptophyta</taxon>
        <taxon>Embryophyta</taxon>
        <taxon>Tracheophyta</taxon>
        <taxon>Spermatophyta</taxon>
        <taxon>Magnoliopsida</taxon>
        <taxon>Ranunculales</taxon>
        <taxon>Papaveraceae</taxon>
        <taxon>Papaveroideae</taxon>
        <taxon>Papaver</taxon>
    </lineage>
</organism>
<keyword evidence="3" id="KW-1185">Reference proteome</keyword>
<proteinExistence type="predicted"/>
<gene>
    <name evidence="2" type="ORF">C5167_008580</name>
</gene>
<feature type="compositionally biased region" description="Acidic residues" evidence="1">
    <location>
        <begin position="216"/>
        <end position="229"/>
    </location>
</feature>
<dbReference type="EMBL" id="CM010720">
    <property type="protein sequence ID" value="RZC64883.1"/>
    <property type="molecule type" value="Genomic_DNA"/>
</dbReference>
<dbReference type="Gramene" id="RZC64883">
    <property type="protein sequence ID" value="RZC64883"/>
    <property type="gene ID" value="C5167_008580"/>
</dbReference>
<feature type="region of interest" description="Disordered" evidence="1">
    <location>
        <begin position="207"/>
        <end position="256"/>
    </location>
</feature>
<sequence length="256" mass="29074">MLSSCSRLSEVLIQDQRDKICILKSENLKVKKEEVRILKGKGDSLITQRDQAILKGAQALQQFQETILRGKTERDRFIGENEALVTRENMIRSRLGIESDDDFQWALSVVENAIVGLATRATERNHLQQIEDLSKKLKSVILSLSARDSKYLRLKEKLVVSVSNTMKSALREQNEQVRSNADTICTRYGHPLLNFNFPEVLANEEEIDISSSEKGYEEEEIEDDHDVEDGLQGRSADEGLGDGEEIPEKRLDEKRG</sequence>
<protein>
    <submittedName>
        <fullName evidence="2">Uncharacterized protein</fullName>
    </submittedName>
</protein>
<name>A0A4Y7JUY9_PAPSO</name>
<feature type="compositionally biased region" description="Basic and acidic residues" evidence="1">
    <location>
        <begin position="246"/>
        <end position="256"/>
    </location>
</feature>
<accession>A0A4Y7JUY9</accession>